<keyword evidence="2 6" id="KW-0812">Transmembrane</keyword>
<feature type="domain" description="Rhodopsin" evidence="7">
    <location>
        <begin position="49"/>
        <end position="287"/>
    </location>
</feature>
<dbReference type="Proteomes" id="UP000008782">
    <property type="component" value="Unassembled WGS sequence"/>
</dbReference>
<feature type="transmembrane region" description="Helical" evidence="6">
    <location>
        <begin position="150"/>
        <end position="174"/>
    </location>
</feature>
<comment type="subcellular location">
    <subcellularLocation>
        <location evidence="1">Membrane</location>
        <topology evidence="1">Multi-pass membrane protein</topology>
    </subcellularLocation>
</comment>
<name>E3QP50_COLGM</name>
<feature type="transmembrane region" description="Helical" evidence="6">
    <location>
        <begin position="108"/>
        <end position="130"/>
    </location>
</feature>
<keyword evidence="4 6" id="KW-0472">Membrane</keyword>
<dbReference type="OrthoDB" id="4682787at2759"/>
<dbReference type="InterPro" id="IPR052337">
    <property type="entry name" value="SAT4-like"/>
</dbReference>
<dbReference type="PANTHER" id="PTHR33048:SF108">
    <property type="entry name" value="INTEGRAL MEMBRANE PROTEIN"/>
    <property type="match status" value="1"/>
</dbReference>
<evidence type="ECO:0000256" key="2">
    <source>
        <dbReference type="ARBA" id="ARBA00022692"/>
    </source>
</evidence>
<dbReference type="Pfam" id="PF20684">
    <property type="entry name" value="Fung_rhodopsin"/>
    <property type="match status" value="1"/>
</dbReference>
<evidence type="ECO:0000256" key="3">
    <source>
        <dbReference type="ARBA" id="ARBA00022989"/>
    </source>
</evidence>
<dbReference type="GeneID" id="24413017"/>
<feature type="transmembrane region" description="Helical" evidence="6">
    <location>
        <begin position="29"/>
        <end position="49"/>
    </location>
</feature>
<dbReference type="GO" id="GO:0016020">
    <property type="term" value="C:membrane"/>
    <property type="evidence" value="ECO:0007669"/>
    <property type="project" value="UniProtKB-SubCell"/>
</dbReference>
<evidence type="ECO:0000256" key="6">
    <source>
        <dbReference type="SAM" id="Phobius"/>
    </source>
</evidence>
<evidence type="ECO:0000256" key="5">
    <source>
        <dbReference type="ARBA" id="ARBA00038359"/>
    </source>
</evidence>
<evidence type="ECO:0000256" key="4">
    <source>
        <dbReference type="ARBA" id="ARBA00023136"/>
    </source>
</evidence>
<protein>
    <submittedName>
        <fullName evidence="8">Integral membrane protein</fullName>
    </submittedName>
</protein>
<gene>
    <name evidence="8" type="ORF">GLRG_07652</name>
</gene>
<accession>E3QP50</accession>
<feature type="transmembrane region" description="Helical" evidence="6">
    <location>
        <begin position="264"/>
        <end position="286"/>
    </location>
</feature>
<evidence type="ECO:0000256" key="1">
    <source>
        <dbReference type="ARBA" id="ARBA00004141"/>
    </source>
</evidence>
<dbReference type="PANTHER" id="PTHR33048">
    <property type="entry name" value="PTH11-LIKE INTEGRAL MEMBRANE PROTEIN (AFU_ORTHOLOGUE AFUA_5G11245)"/>
    <property type="match status" value="1"/>
</dbReference>
<evidence type="ECO:0000259" key="7">
    <source>
        <dbReference type="Pfam" id="PF20684"/>
    </source>
</evidence>
<dbReference type="STRING" id="645133.E3QP50"/>
<dbReference type="VEuPathDB" id="FungiDB:GLRG_07652"/>
<dbReference type="EMBL" id="GG697363">
    <property type="protein sequence ID" value="EFQ32638.1"/>
    <property type="molecule type" value="Genomic_DNA"/>
</dbReference>
<evidence type="ECO:0000313" key="8">
    <source>
        <dbReference type="EMBL" id="EFQ32638.1"/>
    </source>
</evidence>
<dbReference type="eggNOG" id="ENOG502SNPN">
    <property type="taxonomic scope" value="Eukaryota"/>
</dbReference>
<sequence length="475" mass="53316">MSNAASPVGAFPPPPGVIPNFENPRDAGWLLNVIAMSVMVGATTIFFAIRAYVKSFQSGSLLLEDWTCAIAYLLIVLYIAVVFVMAHHGEGYHVWEITKEAYQNVMRWLYASSVIYIPAAYFTKVTLLLFEGRVFKVHERTSRGIRIFIIALFISYIPVQTLKTVVCWPISAFWDPRIPKSKCLNQRKIFIADMSLAILTDVVIIVIPMPLLWDLRLPLWKKVKILTLLGAGGIATAVTIYRMYLVVQFIYSKDVTADFVVLDILTALELVVGLICACLPSLNLLYERLRKRETKPTGNRPRSVREVKNKKENSQSTFALWSLMTGKQTRSARTEAPMTEGANSLQLKTNLDTEPGTLSSQEMGAIAQEEDLETDTVQCVGNDVFSPTAKSIDGRREEWPMAEAGSSSERVRIQRWKHHELEARNSWEAVWERAVPLGGLPPIPEDSGAPRLELTIHPQTDWESLDPANANHIMV</sequence>
<organism evidence="9">
    <name type="scientific">Colletotrichum graminicola (strain M1.001 / M2 / FGSC 10212)</name>
    <name type="common">Maize anthracnose fungus</name>
    <name type="synonym">Glomerella graminicola</name>
    <dbReference type="NCBI Taxonomy" id="645133"/>
    <lineage>
        <taxon>Eukaryota</taxon>
        <taxon>Fungi</taxon>
        <taxon>Dikarya</taxon>
        <taxon>Ascomycota</taxon>
        <taxon>Pezizomycotina</taxon>
        <taxon>Sordariomycetes</taxon>
        <taxon>Hypocreomycetidae</taxon>
        <taxon>Glomerellales</taxon>
        <taxon>Glomerellaceae</taxon>
        <taxon>Colletotrichum</taxon>
        <taxon>Colletotrichum graminicola species complex</taxon>
    </lineage>
</organism>
<dbReference type="InterPro" id="IPR049326">
    <property type="entry name" value="Rhodopsin_dom_fungi"/>
</dbReference>
<feature type="transmembrane region" description="Helical" evidence="6">
    <location>
        <begin position="225"/>
        <end position="244"/>
    </location>
</feature>
<keyword evidence="3 6" id="KW-1133">Transmembrane helix</keyword>
<proteinExistence type="inferred from homology"/>
<keyword evidence="9" id="KW-1185">Reference proteome</keyword>
<evidence type="ECO:0000313" key="9">
    <source>
        <dbReference type="Proteomes" id="UP000008782"/>
    </source>
</evidence>
<dbReference type="RefSeq" id="XP_008096658.1">
    <property type="nucleotide sequence ID" value="XM_008098467.1"/>
</dbReference>
<feature type="transmembrane region" description="Helical" evidence="6">
    <location>
        <begin position="194"/>
        <end position="213"/>
    </location>
</feature>
<dbReference type="AlphaFoldDB" id="E3QP50"/>
<comment type="similarity">
    <text evidence="5">Belongs to the SAT4 family.</text>
</comment>
<feature type="transmembrane region" description="Helical" evidence="6">
    <location>
        <begin position="69"/>
        <end position="88"/>
    </location>
</feature>
<reference evidence="9" key="1">
    <citation type="journal article" date="2012" name="Nat. Genet.">
        <title>Lifestyle transitions in plant pathogenic Colletotrichum fungi deciphered by genome and transcriptome analyses.</title>
        <authorList>
            <person name="O'Connell R.J."/>
            <person name="Thon M.R."/>
            <person name="Hacquard S."/>
            <person name="Amyotte S.G."/>
            <person name="Kleemann J."/>
            <person name="Torres M.F."/>
            <person name="Damm U."/>
            <person name="Buiate E.A."/>
            <person name="Epstein L."/>
            <person name="Alkan N."/>
            <person name="Altmueller J."/>
            <person name="Alvarado-Balderrama L."/>
            <person name="Bauser C.A."/>
            <person name="Becker C."/>
            <person name="Birren B.W."/>
            <person name="Chen Z."/>
            <person name="Choi J."/>
            <person name="Crouch J.A."/>
            <person name="Duvick J.P."/>
            <person name="Farman M.A."/>
            <person name="Gan P."/>
            <person name="Heiman D."/>
            <person name="Henrissat B."/>
            <person name="Howard R.J."/>
            <person name="Kabbage M."/>
            <person name="Koch C."/>
            <person name="Kracher B."/>
            <person name="Kubo Y."/>
            <person name="Law A.D."/>
            <person name="Lebrun M.-H."/>
            <person name="Lee Y.-H."/>
            <person name="Miyara I."/>
            <person name="Moore N."/>
            <person name="Neumann U."/>
            <person name="Nordstroem K."/>
            <person name="Panaccione D.G."/>
            <person name="Panstruga R."/>
            <person name="Place M."/>
            <person name="Proctor R.H."/>
            <person name="Prusky D."/>
            <person name="Rech G."/>
            <person name="Reinhardt R."/>
            <person name="Rollins J.A."/>
            <person name="Rounsley S."/>
            <person name="Schardl C.L."/>
            <person name="Schwartz D.C."/>
            <person name="Shenoy N."/>
            <person name="Shirasu K."/>
            <person name="Sikhakolli U.R."/>
            <person name="Stueber K."/>
            <person name="Sukno S.A."/>
            <person name="Sweigard J.A."/>
            <person name="Takano Y."/>
            <person name="Takahara H."/>
            <person name="Trail F."/>
            <person name="van der Does H.C."/>
            <person name="Voll L.M."/>
            <person name="Will I."/>
            <person name="Young S."/>
            <person name="Zeng Q."/>
            <person name="Zhang J."/>
            <person name="Zhou S."/>
            <person name="Dickman M.B."/>
            <person name="Schulze-Lefert P."/>
            <person name="Ver Loren van Themaat E."/>
            <person name="Ma L.-J."/>
            <person name="Vaillancourt L.J."/>
        </authorList>
    </citation>
    <scope>NUCLEOTIDE SEQUENCE [LARGE SCALE GENOMIC DNA]</scope>
    <source>
        <strain evidence="9">M1.001 / M2 / FGSC 10212</strain>
    </source>
</reference>
<dbReference type="HOGENOM" id="CLU_028200_12_3_1"/>